<evidence type="ECO:0000313" key="20">
    <source>
        <dbReference type="EMBL" id="SNC66643.1"/>
    </source>
</evidence>
<proteinExistence type="inferred from homology"/>
<dbReference type="PANTHER" id="PTHR10091:SF0">
    <property type="entry name" value="GALACTOSE MUTAROTASE"/>
    <property type="match status" value="1"/>
</dbReference>
<evidence type="ECO:0000256" key="13">
    <source>
        <dbReference type="ARBA" id="ARBA00023277"/>
    </source>
</evidence>
<evidence type="ECO:0000256" key="3">
    <source>
        <dbReference type="ARBA" id="ARBA00004496"/>
    </source>
</evidence>
<evidence type="ECO:0000256" key="6">
    <source>
        <dbReference type="ARBA" id="ARBA00011245"/>
    </source>
</evidence>
<dbReference type="PROSITE" id="PS51257">
    <property type="entry name" value="PROKAR_LIPOPROTEIN"/>
    <property type="match status" value="1"/>
</dbReference>
<evidence type="ECO:0000256" key="14">
    <source>
        <dbReference type="PIRNR" id="PIRNR005096"/>
    </source>
</evidence>
<accession>A0A212TKZ8</accession>
<dbReference type="EC" id="5.1.3.3" evidence="7 14"/>
<evidence type="ECO:0000256" key="19">
    <source>
        <dbReference type="SAM" id="SignalP"/>
    </source>
</evidence>
<evidence type="ECO:0000256" key="7">
    <source>
        <dbReference type="ARBA" id="ARBA00013185"/>
    </source>
</evidence>
<name>A0A212TKZ8_9BACT</name>
<evidence type="ECO:0000256" key="11">
    <source>
        <dbReference type="ARBA" id="ARBA00022837"/>
    </source>
</evidence>
<feature type="region of interest" description="Disordered" evidence="18">
    <location>
        <begin position="30"/>
        <end position="60"/>
    </location>
</feature>
<dbReference type="Proteomes" id="UP000198131">
    <property type="component" value="Unassembled WGS sequence"/>
</dbReference>
<evidence type="ECO:0000256" key="2">
    <source>
        <dbReference type="ARBA" id="ARBA00001913"/>
    </source>
</evidence>
<comment type="subunit">
    <text evidence="6">Monomer.</text>
</comment>
<dbReference type="Gene3D" id="2.70.98.10">
    <property type="match status" value="1"/>
</dbReference>
<organism evidence="20 21">
    <name type="scientific">Hymenobacter gelipurpurascens</name>
    <dbReference type="NCBI Taxonomy" id="89968"/>
    <lineage>
        <taxon>Bacteria</taxon>
        <taxon>Pseudomonadati</taxon>
        <taxon>Bacteroidota</taxon>
        <taxon>Cytophagia</taxon>
        <taxon>Cytophagales</taxon>
        <taxon>Hymenobacteraceae</taxon>
        <taxon>Hymenobacter</taxon>
    </lineage>
</organism>
<dbReference type="RefSeq" id="WP_088842926.1">
    <property type="nucleotide sequence ID" value="NZ_FYEW01000001.1"/>
</dbReference>
<dbReference type="GO" id="GO:0004034">
    <property type="term" value="F:aldose 1-epimerase activity"/>
    <property type="evidence" value="ECO:0007669"/>
    <property type="project" value="UniProtKB-EC"/>
</dbReference>
<keyword evidence="10" id="KW-0597">Phosphoprotein</keyword>
<dbReference type="CDD" id="cd09019">
    <property type="entry name" value="galactose_mutarotase_like"/>
    <property type="match status" value="1"/>
</dbReference>
<dbReference type="GO" id="GO:0006006">
    <property type="term" value="P:glucose metabolic process"/>
    <property type="evidence" value="ECO:0007669"/>
    <property type="project" value="TreeGrafter"/>
</dbReference>
<dbReference type="InterPro" id="IPR015443">
    <property type="entry name" value="Aldose_1-epimerase"/>
</dbReference>
<feature type="binding site" evidence="17">
    <location>
        <begin position="137"/>
        <end position="138"/>
    </location>
    <ligand>
        <name>beta-D-galactose</name>
        <dbReference type="ChEBI" id="CHEBI:27667"/>
    </ligand>
</feature>
<dbReference type="OrthoDB" id="9779408at2"/>
<evidence type="ECO:0000256" key="1">
    <source>
        <dbReference type="ARBA" id="ARBA00001614"/>
    </source>
</evidence>
<feature type="active site" description="Proton donor" evidence="15">
    <location>
        <position position="237"/>
    </location>
</feature>
<dbReference type="AlphaFoldDB" id="A0A212TKZ8"/>
<dbReference type="InterPro" id="IPR047215">
    <property type="entry name" value="Galactose_mutarotase-like"/>
</dbReference>
<comment type="pathway">
    <text evidence="4 14">Carbohydrate metabolism; hexose metabolism.</text>
</comment>
<dbReference type="PIRSF" id="PIRSF005096">
    <property type="entry name" value="GALM"/>
    <property type="match status" value="1"/>
</dbReference>
<feature type="compositionally biased region" description="Low complexity" evidence="18">
    <location>
        <begin position="37"/>
        <end position="59"/>
    </location>
</feature>
<dbReference type="Pfam" id="PF01263">
    <property type="entry name" value="Aldose_epim"/>
    <property type="match status" value="1"/>
</dbReference>
<feature type="signal peptide" evidence="19">
    <location>
        <begin position="1"/>
        <end position="24"/>
    </location>
</feature>
<feature type="active site" description="Proton acceptor" evidence="15">
    <location>
        <position position="365"/>
    </location>
</feature>
<dbReference type="InterPro" id="IPR018052">
    <property type="entry name" value="Ald1_epimerase_CS"/>
</dbReference>
<evidence type="ECO:0000256" key="9">
    <source>
        <dbReference type="ARBA" id="ARBA00022490"/>
    </source>
</evidence>
<feature type="binding site" evidence="16">
    <location>
        <position position="301"/>
    </location>
    <ligand>
        <name>beta-D-galactose</name>
        <dbReference type="ChEBI" id="CHEBI:27667"/>
    </ligand>
</feature>
<keyword evidence="12 14" id="KW-0413">Isomerase</keyword>
<comment type="similarity">
    <text evidence="5 14">Belongs to the aldose epimerase family.</text>
</comment>
<dbReference type="PANTHER" id="PTHR10091">
    <property type="entry name" value="ALDOSE-1-EPIMERASE"/>
    <property type="match status" value="1"/>
</dbReference>
<dbReference type="SUPFAM" id="SSF74650">
    <property type="entry name" value="Galactose mutarotase-like"/>
    <property type="match status" value="1"/>
</dbReference>
<keyword evidence="13 14" id="KW-0119">Carbohydrate metabolism</keyword>
<dbReference type="NCBIfam" id="NF008277">
    <property type="entry name" value="PRK11055.1"/>
    <property type="match status" value="1"/>
</dbReference>
<evidence type="ECO:0000256" key="15">
    <source>
        <dbReference type="PIRSR" id="PIRSR005096-1"/>
    </source>
</evidence>
<evidence type="ECO:0000256" key="12">
    <source>
        <dbReference type="ARBA" id="ARBA00023235"/>
    </source>
</evidence>
<evidence type="ECO:0000256" key="10">
    <source>
        <dbReference type="ARBA" id="ARBA00022553"/>
    </source>
</evidence>
<comment type="catalytic activity">
    <reaction evidence="1 14">
        <text>alpha-D-glucose = beta-D-glucose</text>
        <dbReference type="Rhea" id="RHEA:10264"/>
        <dbReference type="ChEBI" id="CHEBI:15903"/>
        <dbReference type="ChEBI" id="CHEBI:17925"/>
        <dbReference type="EC" id="5.1.3.3"/>
    </reaction>
</comment>
<dbReference type="GO" id="GO:0030246">
    <property type="term" value="F:carbohydrate binding"/>
    <property type="evidence" value="ECO:0007669"/>
    <property type="project" value="InterPro"/>
</dbReference>
<keyword evidence="11" id="KW-0106">Calcium</keyword>
<keyword evidence="21" id="KW-1185">Reference proteome</keyword>
<comment type="cofactor">
    <cofactor evidence="2">
        <name>Ca(2+)</name>
        <dbReference type="ChEBI" id="CHEBI:29108"/>
    </cofactor>
</comment>
<sequence>MTNLNRIGLLTSSAASLVGLLALAGCNPSASTEKSATDTTQTMTDSTNTTTTAAPTSASFGKTTDGTEVQLFTLTNAHGLKVSITNYGGTVASLMVPDKAGKLGDVVLGFDNVSGYQSPAFLKSGPYFGALIGRYGNRIAKGKFTLDGQEYTLANNNGENTLHGGKKGFDKVVWQAQPGTSADGQMLTLTYRSKDGEEGYPGNLQVTVVYTLTSDDALRIDYSATTDKATPVNLTNHAYFNLSGGKDVLGHQVTIPADRYTVVDAGLIPTGELRPVKGTPFDFTTPHTISERIGQVPGGYDHNWVLNETSGMHAAATVYEPTTGRTMEVRTTEPGVQFYTGNFLDGTLKGKGGQVYGQHAGFCLETQHFPDSPNQPKFPSTILKPGQTLHSTTTYKFGVRR</sequence>
<evidence type="ECO:0000256" key="5">
    <source>
        <dbReference type="ARBA" id="ARBA00006206"/>
    </source>
</evidence>
<dbReference type="GO" id="GO:0033499">
    <property type="term" value="P:galactose catabolic process via UDP-galactose, Leloir pathway"/>
    <property type="evidence" value="ECO:0007669"/>
    <property type="project" value="TreeGrafter"/>
</dbReference>
<gene>
    <name evidence="20" type="ORF">SAMN06265337_1680</name>
</gene>
<dbReference type="UniPathway" id="UPA00242"/>
<dbReference type="PROSITE" id="PS00545">
    <property type="entry name" value="ALDOSE_1_EPIMERASE"/>
    <property type="match status" value="1"/>
</dbReference>
<evidence type="ECO:0000256" key="8">
    <source>
        <dbReference type="ARBA" id="ARBA00014165"/>
    </source>
</evidence>
<feature type="binding site" evidence="17">
    <location>
        <begin position="237"/>
        <end position="239"/>
    </location>
    <ligand>
        <name>beta-D-galactose</name>
        <dbReference type="ChEBI" id="CHEBI:27667"/>
    </ligand>
</feature>
<evidence type="ECO:0000313" key="21">
    <source>
        <dbReference type="Proteomes" id="UP000198131"/>
    </source>
</evidence>
<feature type="chain" id="PRO_5012035792" description="Aldose 1-epimerase" evidence="19">
    <location>
        <begin position="25"/>
        <end position="401"/>
    </location>
</feature>
<dbReference type="InterPro" id="IPR014718">
    <property type="entry name" value="GH-type_carb-bd"/>
</dbReference>
<keyword evidence="9" id="KW-0963">Cytoplasm</keyword>
<dbReference type="GO" id="GO:0005737">
    <property type="term" value="C:cytoplasm"/>
    <property type="evidence" value="ECO:0007669"/>
    <property type="project" value="UniProtKB-SubCell"/>
</dbReference>
<reference evidence="21" key="1">
    <citation type="submission" date="2017-06" db="EMBL/GenBank/DDBJ databases">
        <authorList>
            <person name="Varghese N."/>
            <person name="Submissions S."/>
        </authorList>
    </citation>
    <scope>NUCLEOTIDE SEQUENCE [LARGE SCALE GENOMIC DNA]</scope>
    <source>
        <strain evidence="21">DSM 11116</strain>
    </source>
</reference>
<evidence type="ECO:0000256" key="16">
    <source>
        <dbReference type="PIRSR" id="PIRSR005096-2"/>
    </source>
</evidence>
<dbReference type="InterPro" id="IPR008183">
    <property type="entry name" value="Aldose_1/G6P_1-epimerase"/>
</dbReference>
<evidence type="ECO:0000256" key="18">
    <source>
        <dbReference type="SAM" id="MobiDB-lite"/>
    </source>
</evidence>
<dbReference type="FunFam" id="2.70.98.10:FF:000003">
    <property type="entry name" value="Aldose 1-epimerase"/>
    <property type="match status" value="1"/>
</dbReference>
<dbReference type="InterPro" id="IPR011013">
    <property type="entry name" value="Gal_mutarotase_sf_dom"/>
</dbReference>
<evidence type="ECO:0000256" key="4">
    <source>
        <dbReference type="ARBA" id="ARBA00005028"/>
    </source>
</evidence>
<keyword evidence="19" id="KW-0732">Signal</keyword>
<protein>
    <recommendedName>
        <fullName evidence="8 14">Aldose 1-epimerase</fullName>
        <ecNumber evidence="7 14">5.1.3.3</ecNumber>
    </recommendedName>
</protein>
<evidence type="ECO:0000256" key="17">
    <source>
        <dbReference type="PIRSR" id="PIRSR005096-3"/>
    </source>
</evidence>
<comment type="subcellular location">
    <subcellularLocation>
        <location evidence="3">Cytoplasm</location>
    </subcellularLocation>
</comment>
<dbReference type="EMBL" id="FYEW01000001">
    <property type="protein sequence ID" value="SNC66643.1"/>
    <property type="molecule type" value="Genomic_DNA"/>
</dbReference>